<dbReference type="Gene3D" id="1.10.10.10">
    <property type="entry name" value="Winged helix-like DNA-binding domain superfamily/Winged helix DNA-binding domain"/>
    <property type="match status" value="1"/>
</dbReference>
<evidence type="ECO:0000313" key="3">
    <source>
        <dbReference type="EMBL" id="MBD2872498.1"/>
    </source>
</evidence>
<feature type="domain" description="Transcription regulator PadR N-terminal" evidence="1">
    <location>
        <begin position="7"/>
        <end position="79"/>
    </location>
</feature>
<dbReference type="InterPro" id="IPR052509">
    <property type="entry name" value="Metal_resp_DNA-bind_regulator"/>
</dbReference>
<dbReference type="Pfam" id="PF10400">
    <property type="entry name" value="Vir_act_alpha_C"/>
    <property type="match status" value="1"/>
</dbReference>
<dbReference type="InterPro" id="IPR018309">
    <property type="entry name" value="Tscrpt_reg_PadR_C"/>
</dbReference>
<dbReference type="InterPro" id="IPR036390">
    <property type="entry name" value="WH_DNA-bd_sf"/>
</dbReference>
<dbReference type="PANTHER" id="PTHR33169">
    <property type="entry name" value="PADR-FAMILY TRANSCRIPTIONAL REGULATOR"/>
    <property type="match status" value="1"/>
</dbReference>
<dbReference type="EMBL" id="JACXIY010000049">
    <property type="protein sequence ID" value="MBD2872498.1"/>
    <property type="molecule type" value="Genomic_DNA"/>
</dbReference>
<sequence length="182" mass="21127">MYADILILGQLLSGPKHGYEIKKNVQDALGESFEINNNLLYPALRRFLEMGAITKKVEKMEGKPDRHVYLMTNAGEEIFNELIRDFPRKAAANPMDFLVRVALLDRLEPEAQLEILHNRLTVLEEEIARYRKFDDAHSENRFAAEVIHFKRMQTEHERNWVKKLMSIVQPTASASEHDGSFF</sequence>
<reference evidence="3" key="1">
    <citation type="submission" date="2020-09" db="EMBL/GenBank/DDBJ databases">
        <title>A novel bacterium of genus Paenibacillus, isolated from South China Sea.</title>
        <authorList>
            <person name="Huang H."/>
            <person name="Mo K."/>
            <person name="Hu Y."/>
        </authorList>
    </citation>
    <scope>NUCLEOTIDE SEQUENCE</scope>
    <source>
        <strain evidence="3">IB182493</strain>
    </source>
</reference>
<dbReference type="Proteomes" id="UP000632125">
    <property type="component" value="Unassembled WGS sequence"/>
</dbReference>
<organism evidence="3 4">
    <name type="scientific">Paenibacillus arenilitoris</name>
    <dbReference type="NCBI Taxonomy" id="2772299"/>
    <lineage>
        <taxon>Bacteria</taxon>
        <taxon>Bacillati</taxon>
        <taxon>Bacillota</taxon>
        <taxon>Bacilli</taxon>
        <taxon>Bacillales</taxon>
        <taxon>Paenibacillaceae</taxon>
        <taxon>Paenibacillus</taxon>
    </lineage>
</organism>
<dbReference type="PANTHER" id="PTHR33169:SF14">
    <property type="entry name" value="TRANSCRIPTIONAL REGULATOR RV3488"/>
    <property type="match status" value="1"/>
</dbReference>
<evidence type="ECO:0000259" key="1">
    <source>
        <dbReference type="Pfam" id="PF03551"/>
    </source>
</evidence>
<keyword evidence="4" id="KW-1185">Reference proteome</keyword>
<accession>A0A927CT84</accession>
<feature type="domain" description="Transcription regulator PadR C-terminal" evidence="2">
    <location>
        <begin position="96"/>
        <end position="165"/>
    </location>
</feature>
<dbReference type="SUPFAM" id="SSF46785">
    <property type="entry name" value="Winged helix' DNA-binding domain"/>
    <property type="match status" value="1"/>
</dbReference>
<dbReference type="InterPro" id="IPR005149">
    <property type="entry name" value="Tscrpt_reg_PadR_N"/>
</dbReference>
<evidence type="ECO:0000259" key="2">
    <source>
        <dbReference type="Pfam" id="PF10400"/>
    </source>
</evidence>
<proteinExistence type="predicted"/>
<gene>
    <name evidence="3" type="ORF">IDH41_28355</name>
</gene>
<dbReference type="InterPro" id="IPR036388">
    <property type="entry name" value="WH-like_DNA-bd_sf"/>
</dbReference>
<name>A0A927CT84_9BACL</name>
<protein>
    <submittedName>
        <fullName evidence="3">PadR family transcriptional regulator</fullName>
    </submittedName>
</protein>
<dbReference type="Pfam" id="PF03551">
    <property type="entry name" value="PadR"/>
    <property type="match status" value="1"/>
</dbReference>
<evidence type="ECO:0000313" key="4">
    <source>
        <dbReference type="Proteomes" id="UP000632125"/>
    </source>
</evidence>
<comment type="caution">
    <text evidence="3">The sequence shown here is derived from an EMBL/GenBank/DDBJ whole genome shotgun (WGS) entry which is preliminary data.</text>
</comment>
<dbReference type="AlphaFoldDB" id="A0A927CT84"/>
<dbReference type="RefSeq" id="WP_190867234.1">
    <property type="nucleotide sequence ID" value="NZ_JACXIY010000049.1"/>
</dbReference>